<dbReference type="PIRSF" id="PIRSF017082">
    <property type="entry name" value="YflP"/>
    <property type="match status" value="1"/>
</dbReference>
<comment type="similarity">
    <text evidence="1">Belongs to the UPF0065 (bug) family.</text>
</comment>
<dbReference type="CDD" id="cd13578">
    <property type="entry name" value="PBP2_Bug27"/>
    <property type="match status" value="1"/>
</dbReference>
<keyword evidence="2" id="KW-0732">Signal</keyword>
<evidence type="ECO:0000256" key="1">
    <source>
        <dbReference type="ARBA" id="ARBA00006987"/>
    </source>
</evidence>
<sequence>MNHIDTWRRGVVMARALGVAILCWGAAAGAQTYPAKTIHLIVPFAAGGTADLAARVVSKRMSQDLGQAIVIENKPGAGGTLGTAIAAREPADGYTITLGSVSTHATSVSLYKNLPYNPQRDFAPIGMVAAVPNVLVVNAKLGIKSVADLVARAKAQPGALNFGSIGNGTSQHLGGELFKMVTGTKLSHVPYKQNSQLTGDLIAGRIQMVIDNLPNVQAHIKAGTLTALAVTTEKRAPSLPNVPTMVELGYPDFLISSWIALYAPAGTPPDRVARLYKALQVALETPDVRKRLNDAGMQVQTLDGKQLSKFMASEIKRWARVVQASGAHID</sequence>
<proteinExistence type="inferred from homology"/>
<evidence type="ECO:0000313" key="3">
    <source>
        <dbReference type="EMBL" id="OWT59202.1"/>
    </source>
</evidence>
<dbReference type="Gene3D" id="3.40.190.150">
    <property type="entry name" value="Bordetella uptake gene, domain 1"/>
    <property type="match status" value="1"/>
</dbReference>
<dbReference type="EMBL" id="NJIH01000007">
    <property type="protein sequence ID" value="OWT59202.1"/>
    <property type="molecule type" value="Genomic_DNA"/>
</dbReference>
<evidence type="ECO:0008006" key="5">
    <source>
        <dbReference type="Google" id="ProtNLM"/>
    </source>
</evidence>
<keyword evidence="4" id="KW-1185">Reference proteome</keyword>
<dbReference type="OrthoDB" id="7374750at2"/>
<dbReference type="AlphaFoldDB" id="A0A225MEF4"/>
<dbReference type="SUPFAM" id="SSF53850">
    <property type="entry name" value="Periplasmic binding protein-like II"/>
    <property type="match status" value="1"/>
</dbReference>
<evidence type="ECO:0000313" key="4">
    <source>
        <dbReference type="Proteomes" id="UP000214603"/>
    </source>
</evidence>
<dbReference type="InterPro" id="IPR005064">
    <property type="entry name" value="BUG"/>
</dbReference>
<dbReference type="Proteomes" id="UP000214603">
    <property type="component" value="Unassembled WGS sequence"/>
</dbReference>
<accession>A0A225MEF4</accession>
<dbReference type="RefSeq" id="WP_088603932.1">
    <property type="nucleotide sequence ID" value="NZ_NJIH01000007.1"/>
</dbReference>
<gene>
    <name evidence="3" type="ORF">CEY11_13555</name>
</gene>
<evidence type="ECO:0000256" key="2">
    <source>
        <dbReference type="SAM" id="SignalP"/>
    </source>
</evidence>
<organism evidence="3 4">
    <name type="scientific">Candidimonas nitroreducens</name>
    <dbReference type="NCBI Taxonomy" id="683354"/>
    <lineage>
        <taxon>Bacteria</taxon>
        <taxon>Pseudomonadati</taxon>
        <taxon>Pseudomonadota</taxon>
        <taxon>Betaproteobacteria</taxon>
        <taxon>Burkholderiales</taxon>
        <taxon>Alcaligenaceae</taxon>
        <taxon>Candidimonas</taxon>
    </lineage>
</organism>
<dbReference type="PANTHER" id="PTHR42928:SF5">
    <property type="entry name" value="BLR1237 PROTEIN"/>
    <property type="match status" value="1"/>
</dbReference>
<feature type="chain" id="PRO_5013347731" description="MFS transporter" evidence="2">
    <location>
        <begin position="31"/>
        <end position="330"/>
    </location>
</feature>
<protein>
    <recommendedName>
        <fullName evidence="5">MFS transporter</fullName>
    </recommendedName>
</protein>
<feature type="signal peptide" evidence="2">
    <location>
        <begin position="1"/>
        <end position="30"/>
    </location>
</feature>
<dbReference type="PANTHER" id="PTHR42928">
    <property type="entry name" value="TRICARBOXYLATE-BINDING PROTEIN"/>
    <property type="match status" value="1"/>
</dbReference>
<name>A0A225MEF4_9BURK</name>
<dbReference type="Gene3D" id="3.40.190.10">
    <property type="entry name" value="Periplasmic binding protein-like II"/>
    <property type="match status" value="1"/>
</dbReference>
<reference evidence="4" key="1">
    <citation type="submission" date="2017-06" db="EMBL/GenBank/DDBJ databases">
        <title>Herbaspirillum phytohormonus sp. nov., isolated from the root nodule of Robinia pseudoacacia in lead-zinc mine.</title>
        <authorList>
            <person name="Fan M."/>
            <person name="Lin Y."/>
        </authorList>
    </citation>
    <scope>NUCLEOTIDE SEQUENCE [LARGE SCALE GENOMIC DNA]</scope>
    <source>
        <strain evidence="4">SC-089</strain>
    </source>
</reference>
<comment type="caution">
    <text evidence="3">The sequence shown here is derived from an EMBL/GenBank/DDBJ whole genome shotgun (WGS) entry which is preliminary data.</text>
</comment>
<dbReference type="InterPro" id="IPR042100">
    <property type="entry name" value="Bug_dom1"/>
</dbReference>
<dbReference type="Pfam" id="PF03401">
    <property type="entry name" value="TctC"/>
    <property type="match status" value="1"/>
</dbReference>